<reference evidence="2 3" key="1">
    <citation type="submission" date="2016-04" db="EMBL/GenBank/DDBJ databases">
        <title>A degradative enzymes factory behind the ericoid mycorrhizal symbiosis.</title>
        <authorList>
            <consortium name="DOE Joint Genome Institute"/>
            <person name="Martino E."/>
            <person name="Morin E."/>
            <person name="Grelet G."/>
            <person name="Kuo A."/>
            <person name="Kohler A."/>
            <person name="Daghino S."/>
            <person name="Barry K."/>
            <person name="Choi C."/>
            <person name="Cichocki N."/>
            <person name="Clum A."/>
            <person name="Copeland A."/>
            <person name="Hainaut M."/>
            <person name="Haridas S."/>
            <person name="Labutti K."/>
            <person name="Lindquist E."/>
            <person name="Lipzen A."/>
            <person name="Khouja H.-R."/>
            <person name="Murat C."/>
            <person name="Ohm R."/>
            <person name="Olson A."/>
            <person name="Spatafora J."/>
            <person name="Veneault-Fourrey C."/>
            <person name="Henrissat B."/>
            <person name="Grigoriev I."/>
            <person name="Martin F."/>
            <person name="Perotto S."/>
        </authorList>
    </citation>
    <scope>NUCLEOTIDE SEQUENCE [LARGE SCALE GENOMIC DNA]</scope>
    <source>
        <strain evidence="2 3">F</strain>
    </source>
</reference>
<evidence type="ECO:0000313" key="2">
    <source>
        <dbReference type="EMBL" id="PMD43223.1"/>
    </source>
</evidence>
<dbReference type="PANTHER" id="PTHR35910:SF1">
    <property type="entry name" value="2EXR DOMAIN-CONTAINING PROTEIN"/>
    <property type="match status" value="1"/>
</dbReference>
<feature type="domain" description="2EXR" evidence="1">
    <location>
        <begin position="44"/>
        <end position="110"/>
    </location>
</feature>
<proteinExistence type="predicted"/>
<dbReference type="Proteomes" id="UP000235786">
    <property type="component" value="Unassembled WGS sequence"/>
</dbReference>
<accession>A0A2J6RXI1</accession>
<evidence type="ECO:0000259" key="1">
    <source>
        <dbReference type="Pfam" id="PF20150"/>
    </source>
</evidence>
<evidence type="ECO:0000313" key="3">
    <source>
        <dbReference type="Proteomes" id="UP000235786"/>
    </source>
</evidence>
<dbReference type="Pfam" id="PF20150">
    <property type="entry name" value="2EXR"/>
    <property type="match status" value="1"/>
</dbReference>
<protein>
    <recommendedName>
        <fullName evidence="1">2EXR domain-containing protein</fullName>
    </recommendedName>
</protein>
<gene>
    <name evidence="2" type="ORF">L207DRAFT_526419</name>
</gene>
<dbReference type="OrthoDB" id="3504576at2759"/>
<sequence>MPPARDKDFVVSRRFKAIDTSNDNLYLLQNELPDLKQELYRPTFHFFSQLPLELRLMIWQRALPGPRGIWTFAKTHNHPAQARFPKPPNISSINRESRSETLKHYQIFEDVRIIKRFDICGAELLGPGSGCNGSILWNRQTDFMRGDWDTLWYSTEGMTTFFSRYLLYSKDDFFGCVSILELKMQFWDAHFLPKSAGKVPALARRNWLQDLTMLSEVRLINDSRRAEGGDDWLQAKFSKINVEACIDKLTAYFEGLVASDPTRTVPRIVLYEPLEVLERSAFS</sequence>
<dbReference type="EMBL" id="KZ613942">
    <property type="protein sequence ID" value="PMD43223.1"/>
    <property type="molecule type" value="Genomic_DNA"/>
</dbReference>
<dbReference type="AlphaFoldDB" id="A0A2J6RXI1"/>
<dbReference type="InterPro" id="IPR045518">
    <property type="entry name" value="2EXR"/>
</dbReference>
<keyword evidence="3" id="KW-1185">Reference proteome</keyword>
<dbReference type="PANTHER" id="PTHR35910">
    <property type="entry name" value="2EXR DOMAIN-CONTAINING PROTEIN"/>
    <property type="match status" value="1"/>
</dbReference>
<organism evidence="2 3">
    <name type="scientific">Hyaloscypha variabilis (strain UAMH 11265 / GT02V1 / F)</name>
    <name type="common">Meliniomyces variabilis</name>
    <dbReference type="NCBI Taxonomy" id="1149755"/>
    <lineage>
        <taxon>Eukaryota</taxon>
        <taxon>Fungi</taxon>
        <taxon>Dikarya</taxon>
        <taxon>Ascomycota</taxon>
        <taxon>Pezizomycotina</taxon>
        <taxon>Leotiomycetes</taxon>
        <taxon>Helotiales</taxon>
        <taxon>Hyaloscyphaceae</taxon>
        <taxon>Hyaloscypha</taxon>
        <taxon>Hyaloscypha variabilis</taxon>
    </lineage>
</organism>
<name>A0A2J6RXI1_HYAVF</name>